<feature type="transmembrane region" description="Helical" evidence="1">
    <location>
        <begin position="22"/>
        <end position="47"/>
    </location>
</feature>
<keyword evidence="1" id="KW-0472">Membrane</keyword>
<keyword evidence="1" id="KW-1133">Transmembrane helix</keyword>
<reference evidence="2 3" key="1">
    <citation type="submission" date="2021-03" db="EMBL/GenBank/DDBJ databases">
        <title>Sequencing the genomes of 1000 actinobacteria strains.</title>
        <authorList>
            <person name="Klenk H.-P."/>
        </authorList>
    </citation>
    <scope>NUCLEOTIDE SEQUENCE [LARGE SCALE GENOMIC DNA]</scope>
    <source>
        <strain evidence="2 3">DSM 18824</strain>
    </source>
</reference>
<gene>
    <name evidence="2" type="ORF">JOF29_007758</name>
</gene>
<name>A0ABS4UYH4_9ACTN</name>
<dbReference type="Proteomes" id="UP000755585">
    <property type="component" value="Unassembled WGS sequence"/>
</dbReference>
<organism evidence="2 3">
    <name type="scientific">Kribbella aluminosa</name>
    <dbReference type="NCBI Taxonomy" id="416017"/>
    <lineage>
        <taxon>Bacteria</taxon>
        <taxon>Bacillati</taxon>
        <taxon>Actinomycetota</taxon>
        <taxon>Actinomycetes</taxon>
        <taxon>Propionibacteriales</taxon>
        <taxon>Kribbellaceae</taxon>
        <taxon>Kribbella</taxon>
    </lineage>
</organism>
<accession>A0ABS4UYH4</accession>
<dbReference type="EMBL" id="JAGINT010000002">
    <property type="protein sequence ID" value="MBP2356648.1"/>
    <property type="molecule type" value="Genomic_DNA"/>
</dbReference>
<evidence type="ECO:0000313" key="3">
    <source>
        <dbReference type="Proteomes" id="UP000755585"/>
    </source>
</evidence>
<keyword evidence="3" id="KW-1185">Reference proteome</keyword>
<comment type="caution">
    <text evidence="2">The sequence shown here is derived from an EMBL/GenBank/DDBJ whole genome shotgun (WGS) entry which is preliminary data.</text>
</comment>
<evidence type="ECO:0000256" key="1">
    <source>
        <dbReference type="SAM" id="Phobius"/>
    </source>
</evidence>
<dbReference type="RefSeq" id="WP_209699134.1">
    <property type="nucleotide sequence ID" value="NZ_BAAAVU010000022.1"/>
</dbReference>
<proteinExistence type="predicted"/>
<sequence>MNGTSAPEPPGWAVKARPVVDVAGRILCLVLGGALVVAGLVGLFTGVGEGHW</sequence>
<keyword evidence="1" id="KW-0812">Transmembrane</keyword>
<evidence type="ECO:0000313" key="2">
    <source>
        <dbReference type="EMBL" id="MBP2356648.1"/>
    </source>
</evidence>
<protein>
    <submittedName>
        <fullName evidence="2">Uncharacterized protein</fullName>
    </submittedName>
</protein>